<dbReference type="AlphaFoldDB" id="A0AAV5FIY9"/>
<comment type="similarity">
    <text evidence="2">Belongs to the Tdpoz family.</text>
</comment>
<evidence type="ECO:0000313" key="4">
    <source>
        <dbReference type="EMBL" id="GJN34790.1"/>
    </source>
</evidence>
<dbReference type="PANTHER" id="PTHR26379:SF355">
    <property type="entry name" value="BTB DOMAIN-CONTAINING PROTEIN"/>
    <property type="match status" value="1"/>
</dbReference>
<gene>
    <name evidence="4" type="primary">gb23486</name>
    <name evidence="4" type="ORF">PR202_gb23486</name>
</gene>
<dbReference type="EMBL" id="BQKI01000086">
    <property type="protein sequence ID" value="GJN34790.1"/>
    <property type="molecule type" value="Genomic_DNA"/>
</dbReference>
<evidence type="ECO:0000256" key="1">
    <source>
        <dbReference type="ARBA" id="ARBA00004906"/>
    </source>
</evidence>
<feature type="domain" description="BTB" evidence="3">
    <location>
        <begin position="69"/>
        <end position="141"/>
    </location>
</feature>
<evidence type="ECO:0000313" key="5">
    <source>
        <dbReference type="Proteomes" id="UP001054889"/>
    </source>
</evidence>
<reference evidence="4" key="1">
    <citation type="journal article" date="2018" name="DNA Res.">
        <title>Multiple hybrid de novo genome assembly of finger millet, an orphan allotetraploid crop.</title>
        <authorList>
            <person name="Hatakeyama M."/>
            <person name="Aluri S."/>
            <person name="Balachadran M.T."/>
            <person name="Sivarajan S.R."/>
            <person name="Patrignani A."/>
            <person name="Gruter S."/>
            <person name="Poveda L."/>
            <person name="Shimizu-Inatsugi R."/>
            <person name="Baeten J."/>
            <person name="Francoijs K.J."/>
            <person name="Nataraja K.N."/>
            <person name="Reddy Y.A.N."/>
            <person name="Phadnis S."/>
            <person name="Ravikumar R.L."/>
            <person name="Schlapbach R."/>
            <person name="Sreeman S.M."/>
            <person name="Shimizu K.K."/>
        </authorList>
    </citation>
    <scope>NUCLEOTIDE SEQUENCE</scope>
</reference>
<dbReference type="Proteomes" id="UP001054889">
    <property type="component" value="Unassembled WGS sequence"/>
</dbReference>
<keyword evidence="5" id="KW-1185">Reference proteome</keyword>
<accession>A0AAV5FIY9</accession>
<proteinExistence type="inferred from homology"/>
<comment type="pathway">
    <text evidence="1">Protein modification; protein ubiquitination.</text>
</comment>
<dbReference type="Pfam" id="PF24570">
    <property type="entry name" value="BACK_BPM_SPOP"/>
    <property type="match status" value="1"/>
</dbReference>
<dbReference type="Pfam" id="PF00651">
    <property type="entry name" value="BTB"/>
    <property type="match status" value="1"/>
</dbReference>
<dbReference type="InterPro" id="IPR056423">
    <property type="entry name" value="BACK_BPM_SPOP"/>
</dbReference>
<dbReference type="PANTHER" id="PTHR26379">
    <property type="entry name" value="BTB/POZ AND MATH DOMAIN-CONTAINING PROTEIN 1"/>
    <property type="match status" value="1"/>
</dbReference>
<dbReference type="Gene3D" id="6.10.250.3030">
    <property type="match status" value="1"/>
</dbReference>
<evidence type="ECO:0000259" key="3">
    <source>
        <dbReference type="PROSITE" id="PS50097"/>
    </source>
</evidence>
<dbReference type="InterPro" id="IPR011333">
    <property type="entry name" value="SKP1/BTB/POZ_sf"/>
</dbReference>
<evidence type="ECO:0000256" key="2">
    <source>
        <dbReference type="ARBA" id="ARBA00010846"/>
    </source>
</evidence>
<dbReference type="InterPro" id="IPR045005">
    <property type="entry name" value="BPM1-6"/>
</dbReference>
<dbReference type="GO" id="GO:0016567">
    <property type="term" value="P:protein ubiquitination"/>
    <property type="evidence" value="ECO:0007669"/>
    <property type="project" value="InterPro"/>
</dbReference>
<organism evidence="4 5">
    <name type="scientific">Eleusine coracana subsp. coracana</name>
    <dbReference type="NCBI Taxonomy" id="191504"/>
    <lineage>
        <taxon>Eukaryota</taxon>
        <taxon>Viridiplantae</taxon>
        <taxon>Streptophyta</taxon>
        <taxon>Embryophyta</taxon>
        <taxon>Tracheophyta</taxon>
        <taxon>Spermatophyta</taxon>
        <taxon>Magnoliopsida</taxon>
        <taxon>Liliopsida</taxon>
        <taxon>Poales</taxon>
        <taxon>Poaceae</taxon>
        <taxon>PACMAD clade</taxon>
        <taxon>Chloridoideae</taxon>
        <taxon>Cynodonteae</taxon>
        <taxon>Eleusininae</taxon>
        <taxon>Eleusine</taxon>
    </lineage>
</organism>
<name>A0AAV5FIY9_ELECO</name>
<dbReference type="SUPFAM" id="SSF54695">
    <property type="entry name" value="POZ domain"/>
    <property type="match status" value="1"/>
</dbReference>
<dbReference type="PROSITE" id="PS50097">
    <property type="entry name" value="BTB"/>
    <property type="match status" value="1"/>
</dbReference>
<dbReference type="SMART" id="SM00225">
    <property type="entry name" value="BTB"/>
    <property type="match status" value="1"/>
</dbReference>
<reference evidence="4" key="2">
    <citation type="submission" date="2021-12" db="EMBL/GenBank/DDBJ databases">
        <title>Resequencing data analysis of finger millet.</title>
        <authorList>
            <person name="Hatakeyama M."/>
            <person name="Aluri S."/>
            <person name="Balachadran M.T."/>
            <person name="Sivarajan S.R."/>
            <person name="Poveda L."/>
            <person name="Shimizu-Inatsugi R."/>
            <person name="Schlapbach R."/>
            <person name="Sreeman S.M."/>
            <person name="Shimizu K.K."/>
        </authorList>
    </citation>
    <scope>NUCLEOTIDE SEQUENCE</scope>
</reference>
<comment type="caution">
    <text evidence="4">The sequence shown here is derived from an EMBL/GenBank/DDBJ whole genome shotgun (WGS) entry which is preliminary data.</text>
</comment>
<sequence>MSTHVETHESGCLKDDCFAVRCDITALKNLKKIENEGDDDDAPARGVVPVPPSDLTQHLSNILWNKRGTDVAIDVGGEETFEAHRWILARSPVFEAELLAAKKKDKSPSSSLRRIEIQGVEPKVFKAMLHYMYTDSLQTDDVAMAQGLLAAAHRFKLERLRVICEEKLCKHIDLDTVVGTLAVAQKHDCRALRAACVEFITRPGNLKELMKTEDFVDKIRVNCPSVLWEILMKQVAA</sequence>
<dbReference type="Gene3D" id="3.30.710.10">
    <property type="entry name" value="Potassium Channel Kv1.1, Chain A"/>
    <property type="match status" value="1"/>
</dbReference>
<protein>
    <recommendedName>
        <fullName evidence="3">BTB domain-containing protein</fullName>
    </recommendedName>
</protein>
<dbReference type="InterPro" id="IPR000210">
    <property type="entry name" value="BTB/POZ_dom"/>
</dbReference>